<dbReference type="RefSeq" id="WP_047002488.1">
    <property type="nucleotide sequence ID" value="NZ_LBHB01000001.1"/>
</dbReference>
<accession>A0A0G9MWH4</accession>
<keyword evidence="2" id="KW-1185">Reference proteome</keyword>
<dbReference type="PATRIC" id="fig|1581420.6.peg.182"/>
<dbReference type="Gene3D" id="1.10.10.1150">
    <property type="entry name" value="Coenzyme PQQ synthesis protein D (PqqD)"/>
    <property type="match status" value="1"/>
</dbReference>
<dbReference type="InterPro" id="IPR008792">
    <property type="entry name" value="PQQD"/>
</dbReference>
<dbReference type="InterPro" id="IPR041881">
    <property type="entry name" value="PqqD_sf"/>
</dbReference>
<name>A0A0G9MWH4_9SPHN</name>
<dbReference type="Pfam" id="PF05402">
    <property type="entry name" value="PqqD"/>
    <property type="match status" value="1"/>
</dbReference>
<comment type="caution">
    <text evidence="1">The sequence shown here is derived from an EMBL/GenBank/DDBJ whole genome shotgun (WGS) entry which is preliminary data.</text>
</comment>
<dbReference type="AlphaFoldDB" id="A0A0G9MWH4"/>
<gene>
    <name evidence="1" type="ORF">AAW00_00915</name>
</gene>
<dbReference type="OrthoDB" id="7410393at2"/>
<evidence type="ECO:0008006" key="3">
    <source>
        <dbReference type="Google" id="ProtNLM"/>
    </source>
</evidence>
<dbReference type="STRING" id="1581420.AAW00_00915"/>
<protein>
    <recommendedName>
        <fullName evidence="3">Thymidylate synthase</fullName>
    </recommendedName>
</protein>
<organism evidence="1 2">
    <name type="scientific">Aurantiacibacter luteus</name>
    <dbReference type="NCBI Taxonomy" id="1581420"/>
    <lineage>
        <taxon>Bacteria</taxon>
        <taxon>Pseudomonadati</taxon>
        <taxon>Pseudomonadota</taxon>
        <taxon>Alphaproteobacteria</taxon>
        <taxon>Sphingomonadales</taxon>
        <taxon>Erythrobacteraceae</taxon>
        <taxon>Aurantiacibacter</taxon>
    </lineage>
</organism>
<reference evidence="1 2" key="1">
    <citation type="submission" date="2015-04" db="EMBL/GenBank/DDBJ databases">
        <title>The draft genome sequence of Erythrobacter luteus KA37.</title>
        <authorList>
            <person name="Zhuang L."/>
            <person name="Liu Y."/>
            <person name="Shao Z."/>
        </authorList>
    </citation>
    <scope>NUCLEOTIDE SEQUENCE [LARGE SCALE GENOMIC DNA]</scope>
    <source>
        <strain evidence="1 2">KA37</strain>
    </source>
</reference>
<evidence type="ECO:0000313" key="2">
    <source>
        <dbReference type="Proteomes" id="UP000053464"/>
    </source>
</evidence>
<proteinExistence type="predicted"/>
<evidence type="ECO:0000313" key="1">
    <source>
        <dbReference type="EMBL" id="KLE35086.1"/>
    </source>
</evidence>
<sequence length="92" mass="10381">MQIDDDTRISKTENFVETVVDDEVVLLHIVNGQFYSLKDTGRAAWEMLEANPRFGDLVAAMREAYDVDEAVCRAELQTLMGELSERTLVEVG</sequence>
<dbReference type="Proteomes" id="UP000053464">
    <property type="component" value="Unassembled WGS sequence"/>
</dbReference>
<dbReference type="EMBL" id="LBHB01000001">
    <property type="protein sequence ID" value="KLE35086.1"/>
    <property type="molecule type" value="Genomic_DNA"/>
</dbReference>